<dbReference type="Pfam" id="PF00043">
    <property type="entry name" value="GST_C"/>
    <property type="match status" value="1"/>
</dbReference>
<dbReference type="Gene3D" id="1.20.1050.10">
    <property type="match status" value="1"/>
</dbReference>
<dbReference type="InterPro" id="IPR004045">
    <property type="entry name" value="Glutathione_S-Trfase_N"/>
</dbReference>
<dbReference type="PANTHER" id="PTHR44051:SF8">
    <property type="entry name" value="GLUTATHIONE S-TRANSFERASE GSTA"/>
    <property type="match status" value="1"/>
</dbReference>
<evidence type="ECO:0000259" key="1">
    <source>
        <dbReference type="PROSITE" id="PS50404"/>
    </source>
</evidence>
<dbReference type="PANTHER" id="PTHR44051">
    <property type="entry name" value="GLUTATHIONE S-TRANSFERASE-RELATED"/>
    <property type="match status" value="1"/>
</dbReference>
<dbReference type="EMBL" id="UOFS01000050">
    <property type="protein sequence ID" value="VAX01902.1"/>
    <property type="molecule type" value="Genomic_DNA"/>
</dbReference>
<gene>
    <name evidence="3" type="ORF">MNBD_GAMMA22-201</name>
</gene>
<dbReference type="InterPro" id="IPR036249">
    <property type="entry name" value="Thioredoxin-like_sf"/>
</dbReference>
<dbReference type="GO" id="GO:0004364">
    <property type="term" value="F:glutathione transferase activity"/>
    <property type="evidence" value="ECO:0007669"/>
    <property type="project" value="UniProtKB-EC"/>
</dbReference>
<evidence type="ECO:0000313" key="3">
    <source>
        <dbReference type="EMBL" id="VAX01902.1"/>
    </source>
</evidence>
<sequence>MYTLYHYAYSQHARRVVSLLEEAGLNYKLHTIAMDQAEYLSPDYTAINPNQQIPTLIDGQTKIHESNAILRYLCLKHSLTTWYPEDLKQRALVEQWLDWNQCRMAERVIDIVLNKVFMGENADQAAIKRGEESIPELFKILNNGLQNSEYLAGATPSIADLSIASNIFQLSLAQVKPTETNLVNWYQRINLLEGFQKSLPPQH</sequence>
<dbReference type="InterPro" id="IPR036282">
    <property type="entry name" value="Glutathione-S-Trfase_C_sf"/>
</dbReference>
<dbReference type="CDD" id="cd03046">
    <property type="entry name" value="GST_N_GTT1_like"/>
    <property type="match status" value="1"/>
</dbReference>
<dbReference type="InterPro" id="IPR004046">
    <property type="entry name" value="GST_C"/>
</dbReference>
<dbReference type="SFLD" id="SFLDG00358">
    <property type="entry name" value="Main_(cytGST)"/>
    <property type="match status" value="1"/>
</dbReference>
<dbReference type="EC" id="2.5.1.18" evidence="3"/>
<dbReference type="PROSITE" id="PS50405">
    <property type="entry name" value="GST_CTER"/>
    <property type="match status" value="1"/>
</dbReference>
<dbReference type="Pfam" id="PF02798">
    <property type="entry name" value="GST_N"/>
    <property type="match status" value="1"/>
</dbReference>
<dbReference type="AlphaFoldDB" id="A0A3B1ADF3"/>
<reference evidence="3" key="1">
    <citation type="submission" date="2018-06" db="EMBL/GenBank/DDBJ databases">
        <authorList>
            <person name="Zhirakovskaya E."/>
        </authorList>
    </citation>
    <scope>NUCLEOTIDE SEQUENCE</scope>
</reference>
<feature type="domain" description="GST C-terminal" evidence="2">
    <location>
        <begin position="86"/>
        <end position="203"/>
    </location>
</feature>
<keyword evidence="3" id="KW-0808">Transferase</keyword>
<dbReference type="Gene3D" id="3.40.30.10">
    <property type="entry name" value="Glutaredoxin"/>
    <property type="match status" value="1"/>
</dbReference>
<dbReference type="PROSITE" id="PS50404">
    <property type="entry name" value="GST_NTER"/>
    <property type="match status" value="1"/>
</dbReference>
<dbReference type="InterPro" id="IPR010987">
    <property type="entry name" value="Glutathione-S-Trfase_C-like"/>
</dbReference>
<dbReference type="SUPFAM" id="SSF47616">
    <property type="entry name" value="GST C-terminal domain-like"/>
    <property type="match status" value="1"/>
</dbReference>
<feature type="domain" description="GST N-terminal" evidence="1">
    <location>
        <begin position="1"/>
        <end position="81"/>
    </location>
</feature>
<accession>A0A3B1ADF3</accession>
<evidence type="ECO:0000259" key="2">
    <source>
        <dbReference type="PROSITE" id="PS50405"/>
    </source>
</evidence>
<name>A0A3B1ADF3_9ZZZZ</name>
<dbReference type="InterPro" id="IPR040079">
    <property type="entry name" value="Glutathione_S-Trfase"/>
</dbReference>
<organism evidence="3">
    <name type="scientific">hydrothermal vent metagenome</name>
    <dbReference type="NCBI Taxonomy" id="652676"/>
    <lineage>
        <taxon>unclassified sequences</taxon>
        <taxon>metagenomes</taxon>
        <taxon>ecological metagenomes</taxon>
    </lineage>
</organism>
<proteinExistence type="predicted"/>
<protein>
    <submittedName>
        <fullName evidence="3">Glutathione S-transferase, unnamed subgroup</fullName>
        <ecNumber evidence="3">2.5.1.18</ecNumber>
    </submittedName>
</protein>
<dbReference type="SFLD" id="SFLDS00019">
    <property type="entry name" value="Glutathione_Transferase_(cytos"/>
    <property type="match status" value="1"/>
</dbReference>
<dbReference type="SUPFAM" id="SSF52833">
    <property type="entry name" value="Thioredoxin-like"/>
    <property type="match status" value="1"/>
</dbReference>